<proteinExistence type="predicted"/>
<dbReference type="Proteomes" id="UP000887580">
    <property type="component" value="Unplaced"/>
</dbReference>
<protein>
    <submittedName>
        <fullName evidence="2">Uncharacterized protein</fullName>
    </submittedName>
</protein>
<name>A0AC35GK83_9BILA</name>
<organism evidence="1 2">
    <name type="scientific">Panagrolaimus sp. PS1159</name>
    <dbReference type="NCBI Taxonomy" id="55785"/>
    <lineage>
        <taxon>Eukaryota</taxon>
        <taxon>Metazoa</taxon>
        <taxon>Ecdysozoa</taxon>
        <taxon>Nematoda</taxon>
        <taxon>Chromadorea</taxon>
        <taxon>Rhabditida</taxon>
        <taxon>Tylenchina</taxon>
        <taxon>Panagrolaimomorpha</taxon>
        <taxon>Panagrolaimoidea</taxon>
        <taxon>Panagrolaimidae</taxon>
        <taxon>Panagrolaimus</taxon>
    </lineage>
</organism>
<sequence>MCFYLSFDSLIPATWFAIRIEYRLIYHTSDGGYSDFPTKQELIVRTKNDSQISPTHINDQIIFIEGVVTDERDVNVTVSSAFQATSRLSTLIVPELQCLRGIVKPPAQRVISLAKIHFDLRKNMRNTNRFDNPHCSKLCIFPFIRAEIIDIGQQTFRGKEWCGTVEEALDLISNNCLKTVIVSKILIIFAFFIVLNNVFRC</sequence>
<dbReference type="WBParaSite" id="PS1159_v2.g5926.t1">
    <property type="protein sequence ID" value="PS1159_v2.g5926.t1"/>
    <property type="gene ID" value="PS1159_v2.g5926"/>
</dbReference>
<evidence type="ECO:0000313" key="2">
    <source>
        <dbReference type="WBParaSite" id="PS1159_v2.g5926.t1"/>
    </source>
</evidence>
<evidence type="ECO:0000313" key="1">
    <source>
        <dbReference type="Proteomes" id="UP000887580"/>
    </source>
</evidence>
<accession>A0AC35GK83</accession>
<reference evidence="2" key="1">
    <citation type="submission" date="2022-11" db="UniProtKB">
        <authorList>
            <consortium name="WormBaseParasite"/>
        </authorList>
    </citation>
    <scope>IDENTIFICATION</scope>
</reference>